<keyword evidence="2" id="KW-1185">Reference proteome</keyword>
<organism evidence="1 2">
    <name type="scientific">Aristaeella hokkaidonensis</name>
    <dbReference type="NCBI Taxonomy" id="3046382"/>
    <lineage>
        <taxon>Bacteria</taxon>
        <taxon>Bacillati</taxon>
        <taxon>Bacillota</taxon>
        <taxon>Clostridia</taxon>
        <taxon>Eubacteriales</taxon>
        <taxon>Aristaeellaceae</taxon>
        <taxon>Aristaeella</taxon>
    </lineage>
</organism>
<gene>
    <name evidence="1" type="ORF">JYE49_05895</name>
</gene>
<sequence>MFGLKKKVPAPITKGVCQVPVVMQMEALECGAASLTMIMHYYKNWIPLEQARVDCGVSMDGASAKNILVAARSYGLVANAWRVEPEDLLEEGPFPCIIHWGFNHFVVLCGFQGKRAVLNDPARGRVKVEWEEFDREFTGVCMCFEPGEEFKPSGKPKSVLSYAKERLRGSGTAVAFVVLTTTISSLLGIISPVFNRTFLDRLLTGSNPEWLPMFLVLFAVFGVVSIVVTWISAVYSLRIQGKMTSYGSSSYLWKVLRLPMQFFSQRLSGDIADRQATNASIASALVQTFAPLAIQAGMMIFYLAVMIHYSPMLALIGVGAIVLNLVVSAYVTSKRVNITRVQQRDAAKLSSATMSGISMIETIKSSGAENGFFGRWAGYQASVNSQNVSYTKLNLFLGTLPSAITATANIAVLGLGVLLVIRGKFTAGMVMAFQGFLSSFMAPASSLISAGQSMQEMTTQMERVDDVMSYPEDPSFVVREKTAEYQKLSGNIELKNVTFGYSRLGNPQVTDFSMTVKPGQKIAFVGRTGCGKSTLAKLISGLYRPWSGEILFDGVPISEIDRDVFTGSVSVIDQDITLFEDTVSQNIKMWDDSIEDFEVTLAARDAGIYDDIVTRDGGFLHKLLDGGRDLSGGQRQRLEIARALSQDPTICIMDEATSALDARTEYEVIKSINARGITCIIIAHRLSTIRDCDEIIVLDKGKIVERGTHDELYARGGYYADLVSNE</sequence>
<reference evidence="1" key="1">
    <citation type="submission" date="2021-01" db="EMBL/GenBank/DDBJ databases">
        <title>Complete genome sequence of Clostridiales bacterium R-7.</title>
        <authorList>
            <person name="Mahoney-Kurpe S.C."/>
            <person name="Palevich N."/>
            <person name="Koike S."/>
            <person name="Moon C.D."/>
            <person name="Attwood G.T."/>
        </authorList>
    </citation>
    <scope>NUCLEOTIDE SEQUENCE</scope>
    <source>
        <strain evidence="1">R-7</strain>
    </source>
</reference>
<evidence type="ECO:0000313" key="1">
    <source>
        <dbReference type="EMBL" id="QUC68225.1"/>
    </source>
</evidence>
<protein>
    <submittedName>
        <fullName evidence="1">NHLP family bacteriocin export ABC transporter peptidase/permease/ATPase subunit</fullName>
    </submittedName>
</protein>
<proteinExistence type="predicted"/>
<dbReference type="Proteomes" id="UP000682782">
    <property type="component" value="Chromosome"/>
</dbReference>
<accession>A0AC61MYL4</accession>
<name>A0AC61MYL4_9FIRM</name>
<dbReference type="EMBL" id="CP068393">
    <property type="protein sequence ID" value="QUC68225.1"/>
    <property type="molecule type" value="Genomic_DNA"/>
</dbReference>
<evidence type="ECO:0000313" key="2">
    <source>
        <dbReference type="Proteomes" id="UP000682782"/>
    </source>
</evidence>